<sequence>MLSVVIETNNHEAELAHTLSTLVVGAIEGLVSDVIVLDHGSGDGTERVAEAAGCRYLRAWDLPDVMRQARGDWILVLEPGARPLSGWVEAIFEYMALETRPARFSRSRQHRRSLWHVLFKPRCPLEVGVLLPKPLAVEKAEACGKSPLALARRQMTRKLSCEIIPAWASVRV</sequence>
<dbReference type="AlphaFoldDB" id="A0A7W6KKI3"/>
<proteinExistence type="predicted"/>
<reference evidence="1 2" key="1">
    <citation type="submission" date="2020-08" db="EMBL/GenBank/DDBJ databases">
        <title>Genomic Encyclopedia of Type Strains, Phase IV (KMG-IV): sequencing the most valuable type-strain genomes for metagenomic binning, comparative biology and taxonomic classification.</title>
        <authorList>
            <person name="Goeker M."/>
        </authorList>
    </citation>
    <scope>NUCLEOTIDE SEQUENCE [LARGE SCALE GENOMIC DNA]</scope>
    <source>
        <strain evidence="1 2">DSM 28101</strain>
    </source>
</reference>
<dbReference type="RefSeq" id="WP_183487287.1">
    <property type="nucleotide sequence ID" value="NZ_JACIDZ010000009.1"/>
</dbReference>
<dbReference type="EMBL" id="JACIDZ010000009">
    <property type="protein sequence ID" value="MBB4122878.1"/>
    <property type="molecule type" value="Genomic_DNA"/>
</dbReference>
<comment type="caution">
    <text evidence="1">The sequence shown here is derived from an EMBL/GenBank/DDBJ whole genome shotgun (WGS) entry which is preliminary data.</text>
</comment>
<dbReference type="Gene3D" id="3.90.550.10">
    <property type="entry name" value="Spore Coat Polysaccharide Biosynthesis Protein SpsA, Chain A"/>
    <property type="match status" value="1"/>
</dbReference>
<evidence type="ECO:0000313" key="2">
    <source>
        <dbReference type="Proteomes" id="UP000530571"/>
    </source>
</evidence>
<dbReference type="InterPro" id="IPR029044">
    <property type="entry name" value="Nucleotide-diphossugar_trans"/>
</dbReference>
<dbReference type="Proteomes" id="UP000530571">
    <property type="component" value="Unassembled WGS sequence"/>
</dbReference>
<organism evidence="1 2">
    <name type="scientific">Martelella radicis</name>
    <dbReference type="NCBI Taxonomy" id="1397476"/>
    <lineage>
        <taxon>Bacteria</taxon>
        <taxon>Pseudomonadati</taxon>
        <taxon>Pseudomonadota</taxon>
        <taxon>Alphaproteobacteria</taxon>
        <taxon>Hyphomicrobiales</taxon>
        <taxon>Aurantimonadaceae</taxon>
        <taxon>Martelella</taxon>
    </lineage>
</organism>
<keyword evidence="2" id="KW-1185">Reference proteome</keyword>
<accession>A0A7W6KKI3</accession>
<evidence type="ECO:0008006" key="3">
    <source>
        <dbReference type="Google" id="ProtNLM"/>
    </source>
</evidence>
<protein>
    <recommendedName>
        <fullName evidence="3">Glycosyl transferase</fullName>
    </recommendedName>
</protein>
<name>A0A7W6KKI3_9HYPH</name>
<gene>
    <name evidence="1" type="ORF">GGR30_002813</name>
</gene>
<dbReference type="SUPFAM" id="SSF53448">
    <property type="entry name" value="Nucleotide-diphospho-sugar transferases"/>
    <property type="match status" value="1"/>
</dbReference>
<evidence type="ECO:0000313" key="1">
    <source>
        <dbReference type="EMBL" id="MBB4122878.1"/>
    </source>
</evidence>